<keyword evidence="2" id="KW-0533">Nickel</keyword>
<feature type="domain" description="CobW/HypB/UreG nucleotide-binding" evidence="8">
    <location>
        <begin position="33"/>
        <end position="192"/>
    </location>
</feature>
<dbReference type="SUPFAM" id="SSF52540">
    <property type="entry name" value="P-loop containing nucleoside triphosphate hydrolases"/>
    <property type="match status" value="1"/>
</dbReference>
<reference evidence="9 10" key="1">
    <citation type="journal article" date="2016" name="Nat. Commun.">
        <title>Thousands of microbial genomes shed light on interconnected biogeochemical processes in an aquifer system.</title>
        <authorList>
            <person name="Anantharaman K."/>
            <person name="Brown C.T."/>
            <person name="Hug L.A."/>
            <person name="Sharon I."/>
            <person name="Castelle C.J."/>
            <person name="Probst A.J."/>
            <person name="Thomas B.C."/>
            <person name="Singh A."/>
            <person name="Wilkins M.J."/>
            <person name="Karaoz U."/>
            <person name="Brodie E.L."/>
            <person name="Williams K.H."/>
            <person name="Hubbard S.S."/>
            <person name="Banfield J.F."/>
        </authorList>
    </citation>
    <scope>NUCLEOTIDE SEQUENCE [LARGE SCALE GENOMIC DNA]</scope>
</reference>
<dbReference type="Pfam" id="PF02492">
    <property type="entry name" value="cobW"/>
    <property type="match status" value="1"/>
</dbReference>
<evidence type="ECO:0000313" key="10">
    <source>
        <dbReference type="Proteomes" id="UP000177876"/>
    </source>
</evidence>
<evidence type="ECO:0000259" key="8">
    <source>
        <dbReference type="Pfam" id="PF02492"/>
    </source>
</evidence>
<dbReference type="Gene3D" id="3.40.50.300">
    <property type="entry name" value="P-loop containing nucleotide triphosphate hydrolases"/>
    <property type="match status" value="1"/>
</dbReference>
<dbReference type="AlphaFoldDB" id="A0A1F2WJ23"/>
<keyword evidence="4" id="KW-0547">Nucleotide-binding</keyword>
<evidence type="ECO:0000256" key="4">
    <source>
        <dbReference type="ARBA" id="ARBA00022741"/>
    </source>
</evidence>
<dbReference type="NCBIfam" id="TIGR00073">
    <property type="entry name" value="hypB"/>
    <property type="match status" value="1"/>
</dbReference>
<comment type="similarity">
    <text evidence="1">Belongs to the SIMIBI class G3E GTPase family. HypB/HupM subfamily.</text>
</comment>
<organism evidence="9 10">
    <name type="scientific">Candidatus Solincola sediminis</name>
    <dbReference type="NCBI Taxonomy" id="1797199"/>
    <lineage>
        <taxon>Bacteria</taxon>
        <taxon>Bacillati</taxon>
        <taxon>Actinomycetota</taxon>
        <taxon>Candidatus Geothermincolia</taxon>
        <taxon>Candidatus Geothermincolales</taxon>
        <taxon>Candidatus Geothermincolaceae</taxon>
        <taxon>Candidatus Solincola</taxon>
    </lineage>
</organism>
<dbReference type="Proteomes" id="UP000177876">
    <property type="component" value="Unassembled WGS sequence"/>
</dbReference>
<keyword evidence="5" id="KW-0378">Hydrolase</keyword>
<evidence type="ECO:0000256" key="6">
    <source>
        <dbReference type="ARBA" id="ARBA00022833"/>
    </source>
</evidence>
<comment type="caution">
    <text evidence="9">The sequence shown here is derived from an EMBL/GenBank/DDBJ whole genome shotgun (WGS) entry which is preliminary data.</text>
</comment>
<dbReference type="PIRSF" id="PIRSF005624">
    <property type="entry name" value="Ni-bind_GTPase"/>
    <property type="match status" value="1"/>
</dbReference>
<evidence type="ECO:0000256" key="3">
    <source>
        <dbReference type="ARBA" id="ARBA00022723"/>
    </source>
</evidence>
<dbReference type="InterPro" id="IPR004392">
    <property type="entry name" value="Hyd_mat_HypB"/>
</dbReference>
<name>A0A1F2WJ23_9ACTN</name>
<dbReference type="EMBL" id="MELK01000040">
    <property type="protein sequence ID" value="OFW56821.1"/>
    <property type="molecule type" value="Genomic_DNA"/>
</dbReference>
<dbReference type="GO" id="GO:0003924">
    <property type="term" value="F:GTPase activity"/>
    <property type="evidence" value="ECO:0007669"/>
    <property type="project" value="InterPro"/>
</dbReference>
<dbReference type="STRING" id="1797197.A2Y75_06560"/>
<evidence type="ECO:0000256" key="2">
    <source>
        <dbReference type="ARBA" id="ARBA00022596"/>
    </source>
</evidence>
<evidence type="ECO:0000256" key="1">
    <source>
        <dbReference type="ARBA" id="ARBA00006211"/>
    </source>
</evidence>
<protein>
    <submittedName>
        <fullName evidence="9">Hydrogenase accessory protein HypB</fullName>
    </submittedName>
</protein>
<gene>
    <name evidence="9" type="ORF">A2Y75_06560</name>
</gene>
<dbReference type="PANTHER" id="PTHR30134">
    <property type="entry name" value="HYDROGENASE PROTEIN ASSEMBLY PROTEIN, NICKEL CHAPERONE"/>
    <property type="match status" value="1"/>
</dbReference>
<evidence type="ECO:0000313" key="9">
    <source>
        <dbReference type="EMBL" id="OFW56821.1"/>
    </source>
</evidence>
<sequence length="214" mass="23713">MDIKVLEGVFDANEKIAAENRELFRENEVFAMNLMASPGAGKTSLIESTIKGLGKRLRIGVIEGDIASSVDSERLKNLGIQVVQINTGGACHLDANMIRQALEYIDLTALDLLIIENVGNLVCPAEFKLGEDLRVMILSVAEGHDKPLKYPLMFSDSEVLIVNKTDLIGMGDFDLEELRATVKRMNPGITIFELSCRTAQGVERWVDWLYERAS</sequence>
<keyword evidence="7" id="KW-0342">GTP-binding</keyword>
<keyword evidence="6" id="KW-0862">Zinc</keyword>
<proteinExistence type="inferred from homology"/>
<dbReference type="InterPro" id="IPR027417">
    <property type="entry name" value="P-loop_NTPase"/>
</dbReference>
<accession>A0A1F2WJ23</accession>
<evidence type="ECO:0000256" key="5">
    <source>
        <dbReference type="ARBA" id="ARBA00022801"/>
    </source>
</evidence>
<dbReference type="CDD" id="cd05390">
    <property type="entry name" value="HypB"/>
    <property type="match status" value="1"/>
</dbReference>
<dbReference type="GO" id="GO:0005525">
    <property type="term" value="F:GTP binding"/>
    <property type="evidence" value="ECO:0007669"/>
    <property type="project" value="UniProtKB-KW"/>
</dbReference>
<keyword evidence="3" id="KW-0479">Metal-binding</keyword>
<evidence type="ECO:0000256" key="7">
    <source>
        <dbReference type="ARBA" id="ARBA00023134"/>
    </source>
</evidence>
<dbReference type="PANTHER" id="PTHR30134:SF2">
    <property type="entry name" value="HYDROGENASE MATURATION FACTOR HYPB"/>
    <property type="match status" value="1"/>
</dbReference>
<dbReference type="GO" id="GO:0008270">
    <property type="term" value="F:zinc ion binding"/>
    <property type="evidence" value="ECO:0007669"/>
    <property type="project" value="TreeGrafter"/>
</dbReference>
<dbReference type="GO" id="GO:0016151">
    <property type="term" value="F:nickel cation binding"/>
    <property type="evidence" value="ECO:0007669"/>
    <property type="project" value="InterPro"/>
</dbReference>
<dbReference type="InterPro" id="IPR003495">
    <property type="entry name" value="CobW/HypB/UreG_nucleotide-bd"/>
</dbReference>
<dbReference type="GO" id="GO:0051604">
    <property type="term" value="P:protein maturation"/>
    <property type="evidence" value="ECO:0007669"/>
    <property type="project" value="InterPro"/>
</dbReference>